<dbReference type="Proteomes" id="UP000077701">
    <property type="component" value="Unassembled WGS sequence"/>
</dbReference>
<dbReference type="AlphaFoldDB" id="A0A161LJ20"/>
<evidence type="ECO:0000313" key="2">
    <source>
        <dbReference type="Proteomes" id="UP000077701"/>
    </source>
</evidence>
<accession>A0A161LJ20</accession>
<dbReference type="EMBL" id="BDCX01000004">
    <property type="protein sequence ID" value="GAT66345.1"/>
    <property type="molecule type" value="Genomic_DNA"/>
</dbReference>
<reference evidence="2" key="2">
    <citation type="submission" date="2016-04" db="EMBL/GenBank/DDBJ databases">
        <title>Planomonospora sphaerica JCM9374 whole genome shotgun sequence.</title>
        <authorList>
            <person name="Suzuki T."/>
            <person name="Dohra H."/>
            <person name="Kodani S."/>
        </authorList>
    </citation>
    <scope>NUCLEOTIDE SEQUENCE [LARGE SCALE GENOMIC DNA]</scope>
    <source>
        <strain evidence="2">JCM 9374</strain>
    </source>
</reference>
<name>A0A161LJ20_9ACTN</name>
<dbReference type="STRING" id="161355.PS9374_01994"/>
<sequence>MRVLWLICLPEAMRFTGSPEPERLDADGCARLLGVPPSRTRRAVDDGVFARLAGYDACGRPYWHAEDVYRWAARTAPELRDRVPIGYWPAARRPARYLGTETVVDWSDRSATALGWRTAAGPVWVVWDHPLGGDDTLAEAARRLPSAAAITAVGGDFGFDGPALRGVLPAFPDRVYEVPWSALSRAVGAPVPFWPFELRVPELLKAWHPGAPPVVAPAVPVQNHVPVLCLASLVEPGSPAQRVLTNLARIWQHRAAEAAARDLATLDRIQVPGTTVVAAVPLPVPDTVPDDVDRSVRRAGWLEILSRDDVLASACVRQAMLWDGGADFPFGNPETVEPDSAPGAEWTERLVPARRTAAFTLLDPDRSAVETLLDPETDAPVIRTGNGTLHVAVPQRLPATSPLAEVILDSPVWVRTRDGVLYPAPMDRRQRLSWGYRGSGASALALLADRLLADVNALAPEGGEAAPPGLEELMATGWPRGTVLTRGLLEAARAGRPYTGPA</sequence>
<protein>
    <submittedName>
        <fullName evidence="1">Uncharacterized protein</fullName>
    </submittedName>
</protein>
<proteinExistence type="predicted"/>
<evidence type="ECO:0000313" key="1">
    <source>
        <dbReference type="EMBL" id="GAT66345.1"/>
    </source>
</evidence>
<gene>
    <name evidence="1" type="ORF">PS9374_01994</name>
</gene>
<keyword evidence="2" id="KW-1185">Reference proteome</keyword>
<organism evidence="1 2">
    <name type="scientific">Planomonospora sphaerica</name>
    <dbReference type="NCBI Taxonomy" id="161355"/>
    <lineage>
        <taxon>Bacteria</taxon>
        <taxon>Bacillati</taxon>
        <taxon>Actinomycetota</taxon>
        <taxon>Actinomycetes</taxon>
        <taxon>Streptosporangiales</taxon>
        <taxon>Streptosporangiaceae</taxon>
        <taxon>Planomonospora</taxon>
    </lineage>
</organism>
<comment type="caution">
    <text evidence="1">The sequence shown here is derived from an EMBL/GenBank/DDBJ whole genome shotgun (WGS) entry which is preliminary data.</text>
</comment>
<reference evidence="1 2" key="1">
    <citation type="journal article" date="2016" name="Genome Announc.">
        <title>Draft Genome Sequence of Planomonospora sphaerica JCM9374, a Rare Actinomycete.</title>
        <authorList>
            <person name="Dohra H."/>
            <person name="Suzuki T."/>
            <person name="Inoue Y."/>
            <person name="Kodani S."/>
        </authorList>
    </citation>
    <scope>NUCLEOTIDE SEQUENCE [LARGE SCALE GENOMIC DNA]</scope>
    <source>
        <strain evidence="1 2">JCM 9374</strain>
    </source>
</reference>